<evidence type="ECO:0000259" key="2">
    <source>
        <dbReference type="PROSITE" id="PS50011"/>
    </source>
</evidence>
<dbReference type="PRINTS" id="PR00109">
    <property type="entry name" value="TYRKINASE"/>
</dbReference>
<dbReference type="GeneID" id="103337436"/>
<dbReference type="Gene3D" id="3.30.200.20">
    <property type="entry name" value="Phosphorylase Kinase, domain 1"/>
    <property type="match status" value="1"/>
</dbReference>
<accession>A0ABM1LUS0</accession>
<dbReference type="PROSITE" id="PS00108">
    <property type="entry name" value="PROTEIN_KINASE_ST"/>
    <property type="match status" value="1"/>
</dbReference>
<feature type="region of interest" description="Disordered" evidence="1">
    <location>
        <begin position="148"/>
        <end position="175"/>
    </location>
</feature>
<dbReference type="PANTHER" id="PTHR44329">
    <property type="entry name" value="SERINE/THREONINE-PROTEIN KINASE TNNI3K-RELATED"/>
    <property type="match status" value="1"/>
</dbReference>
<evidence type="ECO:0000313" key="4">
    <source>
        <dbReference type="RefSeq" id="XP_016651147.1"/>
    </source>
</evidence>
<dbReference type="Gene3D" id="1.10.510.10">
    <property type="entry name" value="Transferase(Phosphotransferase) domain 1"/>
    <property type="match status" value="1"/>
</dbReference>
<name>A0ABM1LUS0_PRUMU</name>
<dbReference type="GO" id="GO:0016301">
    <property type="term" value="F:kinase activity"/>
    <property type="evidence" value="ECO:0007669"/>
    <property type="project" value="UniProtKB-KW"/>
</dbReference>
<dbReference type="SMART" id="SM00220">
    <property type="entry name" value="S_TKc"/>
    <property type="match status" value="1"/>
</dbReference>
<dbReference type="InterPro" id="IPR051681">
    <property type="entry name" value="Ser/Thr_Kinases-Pseudokinases"/>
</dbReference>
<gene>
    <name evidence="4" type="primary">LOC103337436</name>
</gene>
<sequence>MERLRLGLSWSGQFPFKKRSGEIFMAMVTKSPLYEDGELVGIITVSTDAAFCNRMESDLRAFKDRANAQHRGWQLKYPRPPVVPVPQIASSVSNLASKLLSRNGDDVCNSSVMDKVREDSTTDTEDANLEKPGTLAVKFLAKLQIIGTNKGGKQEDPNSPRKSKGSSSCHCFVDTDSKEERSNKINSSLEDKRTHSNVFWQKSPIPSSENSVLASSRECNECFRLSRPGYPKPEEHNLNALEIQDAVHEQNGKQLPGSVESIGNHGSCSSKGVNDSNPREDCEIRWDDLHLGEAIGHGSCAIVYRGIWNGSVVAIKVYFKNEYSEGILHDYKKEIDIMKRLRHPNVLLFMGAICSQERLAIVTEYLPRGSLFKQLHKNNQTLDIRRRLMMALDVARGMNYLHHRNPPIVHRDLKSSNLLVDKNWTVKVGDFGLSKLKNATFLTAKSGRGTPQWMAPEVLRNEPSNEKSDVFSFGVILWELMTESIPWNNLNSLQVVGIVGFMDRRLDIPEGLDPQVVLVIEDCWRSDPEQRPSFEDIIQRMKGLVHKVAAPSVRRSSEA</sequence>
<dbReference type="PANTHER" id="PTHR44329:SF47">
    <property type="entry name" value="SERINE_THREONINE-PROTEIN KINASE ROCO5-RELATED"/>
    <property type="match status" value="1"/>
</dbReference>
<dbReference type="SUPFAM" id="SSF56112">
    <property type="entry name" value="Protein kinase-like (PK-like)"/>
    <property type="match status" value="1"/>
</dbReference>
<keyword evidence="4" id="KW-0808">Transferase</keyword>
<reference evidence="4" key="2">
    <citation type="submission" date="2025-08" db="UniProtKB">
        <authorList>
            <consortium name="RefSeq"/>
        </authorList>
    </citation>
    <scope>IDENTIFICATION</scope>
</reference>
<protein>
    <submittedName>
        <fullName evidence="4">Probable serine/threonine-protein kinase DDB_G0267514</fullName>
    </submittedName>
</protein>
<dbReference type="InterPro" id="IPR011009">
    <property type="entry name" value="Kinase-like_dom_sf"/>
</dbReference>
<dbReference type="InterPro" id="IPR008271">
    <property type="entry name" value="Ser/Thr_kinase_AS"/>
</dbReference>
<proteinExistence type="predicted"/>
<dbReference type="InterPro" id="IPR000719">
    <property type="entry name" value="Prot_kinase_dom"/>
</dbReference>
<dbReference type="Pfam" id="PF07714">
    <property type="entry name" value="PK_Tyr_Ser-Thr"/>
    <property type="match status" value="1"/>
</dbReference>
<feature type="domain" description="Protein kinase" evidence="2">
    <location>
        <begin position="289"/>
        <end position="549"/>
    </location>
</feature>
<evidence type="ECO:0000313" key="3">
    <source>
        <dbReference type="Proteomes" id="UP000694861"/>
    </source>
</evidence>
<dbReference type="InterPro" id="IPR001245">
    <property type="entry name" value="Ser-Thr/Tyr_kinase_cat_dom"/>
</dbReference>
<dbReference type="Proteomes" id="UP000694861">
    <property type="component" value="Linkage group LG7"/>
</dbReference>
<keyword evidence="4" id="KW-0418">Kinase</keyword>
<dbReference type="RefSeq" id="XP_016651147.1">
    <property type="nucleotide sequence ID" value="XM_016795661.1"/>
</dbReference>
<organism evidence="3 4">
    <name type="scientific">Prunus mume</name>
    <name type="common">Japanese apricot</name>
    <name type="synonym">Armeniaca mume</name>
    <dbReference type="NCBI Taxonomy" id="102107"/>
    <lineage>
        <taxon>Eukaryota</taxon>
        <taxon>Viridiplantae</taxon>
        <taxon>Streptophyta</taxon>
        <taxon>Embryophyta</taxon>
        <taxon>Tracheophyta</taxon>
        <taxon>Spermatophyta</taxon>
        <taxon>Magnoliopsida</taxon>
        <taxon>eudicotyledons</taxon>
        <taxon>Gunneridae</taxon>
        <taxon>Pentapetalae</taxon>
        <taxon>rosids</taxon>
        <taxon>fabids</taxon>
        <taxon>Rosales</taxon>
        <taxon>Rosaceae</taxon>
        <taxon>Amygdaloideae</taxon>
        <taxon>Amygdaleae</taxon>
        <taxon>Prunus</taxon>
    </lineage>
</organism>
<dbReference type="CDD" id="cd13999">
    <property type="entry name" value="STKc_MAP3K-like"/>
    <property type="match status" value="1"/>
</dbReference>
<evidence type="ECO:0000256" key="1">
    <source>
        <dbReference type="SAM" id="MobiDB-lite"/>
    </source>
</evidence>
<reference evidence="3" key="1">
    <citation type="journal article" date="2012" name="Nat. Commun.">
        <title>The genome of Prunus mume.</title>
        <authorList>
            <person name="Zhang Q."/>
            <person name="Chen W."/>
            <person name="Sun L."/>
            <person name="Zhao F."/>
            <person name="Huang B."/>
            <person name="Yang W."/>
            <person name="Tao Y."/>
            <person name="Wang J."/>
            <person name="Yuan Z."/>
            <person name="Fan G."/>
            <person name="Xing Z."/>
            <person name="Han C."/>
            <person name="Pan H."/>
            <person name="Zhong X."/>
            <person name="Shi W."/>
            <person name="Liang X."/>
            <person name="Du D."/>
            <person name="Sun F."/>
            <person name="Xu Z."/>
            <person name="Hao R."/>
            <person name="Lv T."/>
            <person name="Lv Y."/>
            <person name="Zheng Z."/>
            <person name="Sun M."/>
            <person name="Luo L."/>
            <person name="Cai M."/>
            <person name="Gao Y."/>
            <person name="Wang J."/>
            <person name="Yin Y."/>
            <person name="Xu X."/>
            <person name="Cheng T."/>
            <person name="Wang J."/>
        </authorList>
    </citation>
    <scope>NUCLEOTIDE SEQUENCE [LARGE SCALE GENOMIC DNA]</scope>
</reference>
<keyword evidence="3" id="KW-1185">Reference proteome</keyword>
<dbReference type="PROSITE" id="PS50011">
    <property type="entry name" value="PROTEIN_KINASE_DOM"/>
    <property type="match status" value="1"/>
</dbReference>